<proteinExistence type="predicted"/>
<dbReference type="PROSITE" id="PS50994">
    <property type="entry name" value="INTEGRASE"/>
    <property type="match status" value="1"/>
</dbReference>
<dbReference type="GO" id="GO:0003676">
    <property type="term" value="F:nucleic acid binding"/>
    <property type="evidence" value="ECO:0007669"/>
    <property type="project" value="InterPro"/>
</dbReference>
<keyword evidence="4" id="KW-1185">Reference proteome</keyword>
<evidence type="ECO:0000256" key="1">
    <source>
        <dbReference type="ARBA" id="ARBA00039658"/>
    </source>
</evidence>
<dbReference type="Pfam" id="PF00665">
    <property type="entry name" value="rve"/>
    <property type="match status" value="1"/>
</dbReference>
<dbReference type="Gene3D" id="1.10.340.70">
    <property type="match status" value="1"/>
</dbReference>
<dbReference type="FunFam" id="3.30.420.10:FF:000032">
    <property type="entry name" value="Retrovirus-related Pol polyprotein from transposon 297-like Protein"/>
    <property type="match status" value="1"/>
</dbReference>
<protein>
    <recommendedName>
        <fullName evidence="1">Gypsy retrotransposon integrase-like protein 1</fullName>
    </recommendedName>
</protein>
<dbReference type="InterPro" id="IPR054465">
    <property type="entry name" value="Integrase_p58-like_C"/>
</dbReference>
<name>A0A8C6LM93_NOTFU</name>
<dbReference type="InterPro" id="IPR012337">
    <property type="entry name" value="RNaseH-like_sf"/>
</dbReference>
<dbReference type="PANTHER" id="PTHR37984">
    <property type="entry name" value="PROTEIN CBG26694"/>
    <property type="match status" value="1"/>
</dbReference>
<dbReference type="Proteomes" id="UP000694548">
    <property type="component" value="Unassembled WGS sequence"/>
</dbReference>
<reference evidence="3" key="2">
    <citation type="submission" date="2025-09" db="UniProtKB">
        <authorList>
            <consortium name="Ensembl"/>
        </authorList>
    </citation>
    <scope>IDENTIFICATION</scope>
</reference>
<dbReference type="InterPro" id="IPR001584">
    <property type="entry name" value="Integrase_cat-core"/>
</dbReference>
<dbReference type="SUPFAM" id="SSF53098">
    <property type="entry name" value="Ribonuclease H-like"/>
    <property type="match status" value="1"/>
</dbReference>
<evidence type="ECO:0000259" key="2">
    <source>
        <dbReference type="PROSITE" id="PS50994"/>
    </source>
</evidence>
<dbReference type="AlphaFoldDB" id="A0A8C6LM93"/>
<dbReference type="Pfam" id="PF22938">
    <property type="entry name" value="Integrase_p58_C"/>
    <property type="match status" value="1"/>
</dbReference>
<dbReference type="GO" id="GO:0015074">
    <property type="term" value="P:DNA integration"/>
    <property type="evidence" value="ECO:0007669"/>
    <property type="project" value="InterPro"/>
</dbReference>
<evidence type="ECO:0000313" key="3">
    <source>
        <dbReference type="Ensembl" id="ENSNFUP00015020821.1"/>
    </source>
</evidence>
<dbReference type="InterPro" id="IPR041588">
    <property type="entry name" value="Integrase_H2C2"/>
</dbReference>
<dbReference type="InterPro" id="IPR036397">
    <property type="entry name" value="RNaseH_sf"/>
</dbReference>
<dbReference type="Gene3D" id="3.30.420.10">
    <property type="entry name" value="Ribonuclease H-like superfamily/Ribonuclease H"/>
    <property type="match status" value="1"/>
</dbReference>
<dbReference type="Ensembl" id="ENSNFUT00015021801.1">
    <property type="protein sequence ID" value="ENSNFUP00015020821.1"/>
    <property type="gene ID" value="ENSNFUG00015010102.1"/>
</dbReference>
<dbReference type="FunFam" id="1.10.340.70:FF:000001">
    <property type="entry name" value="Retrovirus-related Pol polyprotein from transposon gypsy-like Protein"/>
    <property type="match status" value="1"/>
</dbReference>
<reference evidence="3" key="1">
    <citation type="submission" date="2025-08" db="UniProtKB">
        <authorList>
            <consortium name="Ensembl"/>
        </authorList>
    </citation>
    <scope>IDENTIFICATION</scope>
</reference>
<evidence type="ECO:0000313" key="4">
    <source>
        <dbReference type="Proteomes" id="UP000694548"/>
    </source>
</evidence>
<dbReference type="InterPro" id="IPR050951">
    <property type="entry name" value="Retrovirus_Pol_polyprotein"/>
</dbReference>
<dbReference type="Pfam" id="PF17921">
    <property type="entry name" value="Integrase_H2C2"/>
    <property type="match status" value="1"/>
</dbReference>
<accession>A0A8C6LM93</accession>
<sequence>MSSSGYSVFLKGVEMGCVTAPVHSVHLRSQLVNGVFNVAVCDRLPVEGITLLLGNDLAGGRVNPSLEVLDDPVAHSESPNQADLITYPACAVTCAQARKDVDITLRDTVLMQDLLEDSVDKTLTNDLPCVAEESDGTTPDHLQDDRLPLTHETLSLAQKEDQSLKPFFEQVTSENVVDKDSSGFMLENGVLIRCWPNPVSEGADWGITRQIVVPQALRQKVISMAHSSDWSGHLGVNKTYHSLLQHFFWPGMKKQVAMFCKECHVCQMVGKPNQVIHPAPLHPLPVVITPFDHVIVDCVGPLPPSKTGKRYLLTIMCVATRFPEAVPLSSITTKAVIKALTTFFSVFGLPRILQTDQGTNFQSRVFNQVAKTLGITHVISSAYHPESQGALERWHQTLKSMLTKYCLSTDRTWEEGLPFVLFAAREAVQDSLGFSPAQLVFGHTPRGPLKALKEWFLSSSSQAGVIASKYVSAFQKRLQEANAIARQHLAVAKRNMKANFDKKAKRREFHVGDKVLVLLPLSGSSLTSKFEGPFEIIQKLSDTDYVLKTPTRRRKTRKCHVNMIKLYHSRPETSTKDVGAAVVTPACGSVAEKDELGGVFPQYSSPRLNNSEALQALPTQLSHLPSDMKEDLLQLISDNKCLFSDVPKQTTLTAHEVEVSCAKPLKQHPYRTSPQNDR</sequence>
<feature type="domain" description="Integrase catalytic" evidence="2">
    <location>
        <begin position="286"/>
        <end position="444"/>
    </location>
</feature>
<dbReference type="PANTHER" id="PTHR37984:SF15">
    <property type="entry name" value="INTEGRASE CATALYTIC DOMAIN-CONTAINING PROTEIN"/>
    <property type="match status" value="1"/>
</dbReference>
<dbReference type="GeneTree" id="ENSGT01050000244855"/>
<organism evidence="3 4">
    <name type="scientific">Nothobranchius furzeri</name>
    <name type="common">Turquoise killifish</name>
    <dbReference type="NCBI Taxonomy" id="105023"/>
    <lineage>
        <taxon>Eukaryota</taxon>
        <taxon>Metazoa</taxon>
        <taxon>Chordata</taxon>
        <taxon>Craniata</taxon>
        <taxon>Vertebrata</taxon>
        <taxon>Euteleostomi</taxon>
        <taxon>Actinopterygii</taxon>
        <taxon>Neopterygii</taxon>
        <taxon>Teleostei</taxon>
        <taxon>Neoteleostei</taxon>
        <taxon>Acanthomorphata</taxon>
        <taxon>Ovalentaria</taxon>
        <taxon>Atherinomorphae</taxon>
        <taxon>Cyprinodontiformes</taxon>
        <taxon>Nothobranchiidae</taxon>
        <taxon>Nothobranchius</taxon>
    </lineage>
</organism>